<gene>
    <name evidence="2" type="ORF">DFR70_107176</name>
</gene>
<evidence type="ECO:0000313" key="3">
    <source>
        <dbReference type="Proteomes" id="UP000247569"/>
    </source>
</evidence>
<keyword evidence="3" id="KW-1185">Reference proteome</keyword>
<keyword evidence="1" id="KW-0812">Transmembrane</keyword>
<sequence>MRRVGALATAERFAPGVSAVALVLVQIAYPLTSGAGRDRVTVAVVLLSAGTALAHAAAARGIRYATGLLAIVSGLGLVAEIVGTATGVPFGCYEYAVDRLGPALAGVPLVVPLAWTGGLYPVWVVAGLLTRGTLARIGLMAVGAVGWDLFLDPQMVADGQWRWCDTDSGLPGLASIPYTNYLGWLAVALLMGALLTGLERTSRTVSAGLSTPDSRAGLDTVSPVFGSNAVPVAVFLWTWLGSVLAHAVFLGLPVSAGYGGVGMAVLGVPLLRHLWFCRRQPVPIG</sequence>
<evidence type="ECO:0000313" key="2">
    <source>
        <dbReference type="EMBL" id="PXX62309.1"/>
    </source>
</evidence>
<organism evidence="2 3">
    <name type="scientific">Nocardia tenerifensis</name>
    <dbReference type="NCBI Taxonomy" id="228006"/>
    <lineage>
        <taxon>Bacteria</taxon>
        <taxon>Bacillati</taxon>
        <taxon>Actinomycetota</taxon>
        <taxon>Actinomycetes</taxon>
        <taxon>Mycobacteriales</taxon>
        <taxon>Nocardiaceae</taxon>
        <taxon>Nocardia</taxon>
    </lineage>
</organism>
<name>A0A318KB88_9NOCA</name>
<dbReference type="AlphaFoldDB" id="A0A318KB88"/>
<dbReference type="RefSeq" id="WP_051186513.1">
    <property type="nucleotide sequence ID" value="NZ_QJKF01000007.1"/>
</dbReference>
<dbReference type="PANTHER" id="PTHR39419:SF1">
    <property type="entry name" value="SLL0814 PROTEIN"/>
    <property type="match status" value="1"/>
</dbReference>
<feature type="transmembrane region" description="Helical" evidence="1">
    <location>
        <begin position="181"/>
        <end position="198"/>
    </location>
</feature>
<dbReference type="InterPro" id="IPR007354">
    <property type="entry name" value="CruF-like"/>
</dbReference>
<comment type="caution">
    <text evidence="2">The sequence shown here is derived from an EMBL/GenBank/DDBJ whole genome shotgun (WGS) entry which is preliminary data.</text>
</comment>
<feature type="transmembrane region" description="Helical" evidence="1">
    <location>
        <begin position="103"/>
        <end position="126"/>
    </location>
</feature>
<protein>
    <submittedName>
        <fullName evidence="2">Putative membrane protein</fullName>
    </submittedName>
</protein>
<dbReference type="Proteomes" id="UP000247569">
    <property type="component" value="Unassembled WGS sequence"/>
</dbReference>
<reference evidence="2 3" key="1">
    <citation type="submission" date="2018-05" db="EMBL/GenBank/DDBJ databases">
        <title>Genomic Encyclopedia of Type Strains, Phase IV (KMG-IV): sequencing the most valuable type-strain genomes for metagenomic binning, comparative biology and taxonomic classification.</title>
        <authorList>
            <person name="Goeker M."/>
        </authorList>
    </citation>
    <scope>NUCLEOTIDE SEQUENCE [LARGE SCALE GENOMIC DNA]</scope>
    <source>
        <strain evidence="2 3">DSM 44704</strain>
    </source>
</reference>
<feature type="transmembrane region" description="Helical" evidence="1">
    <location>
        <begin position="133"/>
        <end position="151"/>
    </location>
</feature>
<dbReference type="EMBL" id="QJKF01000007">
    <property type="protein sequence ID" value="PXX62309.1"/>
    <property type="molecule type" value="Genomic_DNA"/>
</dbReference>
<feature type="transmembrane region" description="Helical" evidence="1">
    <location>
        <begin position="246"/>
        <end position="271"/>
    </location>
</feature>
<keyword evidence="1" id="KW-1133">Transmembrane helix</keyword>
<dbReference type="PANTHER" id="PTHR39419">
    <property type="entry name" value="SLL0814 PROTEIN"/>
    <property type="match status" value="1"/>
</dbReference>
<evidence type="ECO:0000256" key="1">
    <source>
        <dbReference type="SAM" id="Phobius"/>
    </source>
</evidence>
<proteinExistence type="predicted"/>
<feature type="transmembrane region" description="Helical" evidence="1">
    <location>
        <begin position="66"/>
        <end position="91"/>
    </location>
</feature>
<feature type="transmembrane region" description="Helical" evidence="1">
    <location>
        <begin position="12"/>
        <end position="29"/>
    </location>
</feature>
<keyword evidence="1" id="KW-0472">Membrane</keyword>
<feature type="transmembrane region" description="Helical" evidence="1">
    <location>
        <begin position="41"/>
        <end position="59"/>
    </location>
</feature>
<accession>A0A318KB88</accession>
<feature type="transmembrane region" description="Helical" evidence="1">
    <location>
        <begin position="218"/>
        <end position="240"/>
    </location>
</feature>
<dbReference type="Pfam" id="PF04240">
    <property type="entry name" value="Caroten_synth"/>
    <property type="match status" value="1"/>
</dbReference>